<accession>A0A918TLU3</accession>
<proteinExistence type="inferred from homology"/>
<dbReference type="RefSeq" id="WP_377047643.1">
    <property type="nucleotide sequence ID" value="NZ_JBHLZH010000086.1"/>
</dbReference>
<evidence type="ECO:0000313" key="4">
    <source>
        <dbReference type="Proteomes" id="UP000644507"/>
    </source>
</evidence>
<reference evidence="3" key="1">
    <citation type="journal article" date="2014" name="Int. J. Syst. Evol. Microbiol.">
        <title>Complete genome sequence of Corynebacterium casei LMG S-19264T (=DSM 44701T), isolated from a smear-ripened cheese.</title>
        <authorList>
            <consortium name="US DOE Joint Genome Institute (JGI-PGF)"/>
            <person name="Walter F."/>
            <person name="Albersmeier A."/>
            <person name="Kalinowski J."/>
            <person name="Ruckert C."/>
        </authorList>
    </citation>
    <scope>NUCLEOTIDE SEQUENCE</scope>
    <source>
        <strain evidence="3">KCTC 12988</strain>
    </source>
</reference>
<comment type="caution">
    <text evidence="3">The sequence shown here is derived from an EMBL/GenBank/DDBJ whole genome shotgun (WGS) entry which is preliminary data.</text>
</comment>
<dbReference type="GO" id="GO:0047617">
    <property type="term" value="F:fatty acyl-CoA hydrolase activity"/>
    <property type="evidence" value="ECO:0007669"/>
    <property type="project" value="TreeGrafter"/>
</dbReference>
<dbReference type="InterPro" id="IPR050563">
    <property type="entry name" value="4-hydroxybenzoyl-CoA_TE"/>
</dbReference>
<evidence type="ECO:0000256" key="2">
    <source>
        <dbReference type="ARBA" id="ARBA00022801"/>
    </source>
</evidence>
<dbReference type="PANTHER" id="PTHR31793:SF37">
    <property type="entry name" value="ACYL-COA THIOESTER HYDROLASE YBGC"/>
    <property type="match status" value="1"/>
</dbReference>
<dbReference type="EMBL" id="BMXI01000008">
    <property type="protein sequence ID" value="GHC53908.1"/>
    <property type="molecule type" value="Genomic_DNA"/>
</dbReference>
<gene>
    <name evidence="3" type="ORF">GCM10007100_20250</name>
</gene>
<evidence type="ECO:0000313" key="3">
    <source>
        <dbReference type="EMBL" id="GHC53908.1"/>
    </source>
</evidence>
<dbReference type="PIRSF" id="PIRSF003230">
    <property type="entry name" value="YbgC"/>
    <property type="match status" value="1"/>
</dbReference>
<dbReference type="NCBIfam" id="TIGR00051">
    <property type="entry name" value="YbgC/FadM family acyl-CoA thioesterase"/>
    <property type="match status" value="1"/>
</dbReference>
<dbReference type="Gene3D" id="3.10.129.10">
    <property type="entry name" value="Hotdog Thioesterase"/>
    <property type="match status" value="1"/>
</dbReference>
<name>A0A918TLU3_9BACT</name>
<dbReference type="AlphaFoldDB" id="A0A918TLU3"/>
<dbReference type="InterPro" id="IPR029069">
    <property type="entry name" value="HotDog_dom_sf"/>
</dbReference>
<organism evidence="3 4">
    <name type="scientific">Roseibacillus persicicus</name>
    <dbReference type="NCBI Taxonomy" id="454148"/>
    <lineage>
        <taxon>Bacteria</taxon>
        <taxon>Pseudomonadati</taxon>
        <taxon>Verrucomicrobiota</taxon>
        <taxon>Verrucomicrobiia</taxon>
        <taxon>Verrucomicrobiales</taxon>
        <taxon>Verrucomicrobiaceae</taxon>
        <taxon>Roseibacillus</taxon>
    </lineage>
</organism>
<reference evidence="3" key="2">
    <citation type="submission" date="2020-09" db="EMBL/GenBank/DDBJ databases">
        <authorList>
            <person name="Sun Q."/>
            <person name="Kim S."/>
        </authorList>
    </citation>
    <scope>NUCLEOTIDE SEQUENCE</scope>
    <source>
        <strain evidence="3">KCTC 12988</strain>
    </source>
</reference>
<protein>
    <recommendedName>
        <fullName evidence="5">Thioesterase</fullName>
    </recommendedName>
</protein>
<dbReference type="InterPro" id="IPR006684">
    <property type="entry name" value="YbgC/YbaW"/>
</dbReference>
<evidence type="ECO:0008006" key="5">
    <source>
        <dbReference type="Google" id="ProtNLM"/>
    </source>
</evidence>
<comment type="similarity">
    <text evidence="1">Belongs to the 4-hydroxybenzoyl-CoA thioesterase family.</text>
</comment>
<keyword evidence="4" id="KW-1185">Reference proteome</keyword>
<dbReference type="Proteomes" id="UP000644507">
    <property type="component" value="Unassembled WGS sequence"/>
</dbReference>
<sequence>MSHKFTYRNTMSSSRDCKKRPYLHEIEEEVMFYDTDCGGVVHNLAYLRMVEKCRTRLAAQLGFDLKTMGQDGIFPVVVRIEVDYCKPAQLADILLIRGWLSEWKRARFWCEFEIFRNDELLVTTRQSLALVKMPEGKVQRLPVLEKD</sequence>
<dbReference type="CDD" id="cd00586">
    <property type="entry name" value="4HBT"/>
    <property type="match status" value="1"/>
</dbReference>
<evidence type="ECO:0000256" key="1">
    <source>
        <dbReference type="ARBA" id="ARBA00005953"/>
    </source>
</evidence>
<dbReference type="PANTHER" id="PTHR31793">
    <property type="entry name" value="4-HYDROXYBENZOYL-COA THIOESTERASE FAMILY MEMBER"/>
    <property type="match status" value="1"/>
</dbReference>
<dbReference type="SUPFAM" id="SSF54637">
    <property type="entry name" value="Thioesterase/thiol ester dehydrase-isomerase"/>
    <property type="match status" value="1"/>
</dbReference>
<keyword evidence="2" id="KW-0378">Hydrolase</keyword>
<dbReference type="Pfam" id="PF13279">
    <property type="entry name" value="4HBT_2"/>
    <property type="match status" value="1"/>
</dbReference>